<dbReference type="GO" id="GO:0003677">
    <property type="term" value="F:DNA binding"/>
    <property type="evidence" value="ECO:0007669"/>
    <property type="project" value="InterPro"/>
</dbReference>
<dbReference type="InterPro" id="IPR011010">
    <property type="entry name" value="DNA_brk_join_enz"/>
</dbReference>
<evidence type="ECO:0000313" key="3">
    <source>
        <dbReference type="EMBL" id="HIT42984.1"/>
    </source>
</evidence>
<dbReference type="GO" id="GO:0015074">
    <property type="term" value="P:DNA integration"/>
    <property type="evidence" value="ECO:0007669"/>
    <property type="project" value="InterPro"/>
</dbReference>
<dbReference type="SUPFAM" id="SSF56349">
    <property type="entry name" value="DNA breaking-rejoining enzymes"/>
    <property type="match status" value="1"/>
</dbReference>
<feature type="domain" description="Tyr recombinase" evidence="2">
    <location>
        <begin position="1"/>
        <end position="113"/>
    </location>
</feature>
<gene>
    <name evidence="3" type="ORF">IAB60_12980</name>
</gene>
<proteinExistence type="predicted"/>
<dbReference type="CDD" id="cd00397">
    <property type="entry name" value="DNA_BRE_C"/>
    <property type="match status" value="1"/>
</dbReference>
<keyword evidence="1" id="KW-0233">DNA recombination</keyword>
<evidence type="ECO:0000256" key="1">
    <source>
        <dbReference type="ARBA" id="ARBA00023172"/>
    </source>
</evidence>
<protein>
    <submittedName>
        <fullName evidence="3">Site-specific integrase</fullName>
    </submittedName>
</protein>
<dbReference type="Gene3D" id="1.10.443.10">
    <property type="entry name" value="Intergrase catalytic core"/>
    <property type="match status" value="1"/>
</dbReference>
<comment type="caution">
    <text evidence="3">The sequence shown here is derived from an EMBL/GenBank/DDBJ whole genome shotgun (WGS) entry which is preliminary data.</text>
</comment>
<dbReference type="PROSITE" id="PS51898">
    <property type="entry name" value="TYR_RECOMBINASE"/>
    <property type="match status" value="1"/>
</dbReference>
<dbReference type="EMBL" id="DVKS01000217">
    <property type="protein sequence ID" value="HIT42984.1"/>
    <property type="molecule type" value="Genomic_DNA"/>
</dbReference>
<dbReference type="Proteomes" id="UP000886860">
    <property type="component" value="Unassembled WGS sequence"/>
</dbReference>
<evidence type="ECO:0000259" key="2">
    <source>
        <dbReference type="PROSITE" id="PS51898"/>
    </source>
</evidence>
<dbReference type="GO" id="GO:0006310">
    <property type="term" value="P:DNA recombination"/>
    <property type="evidence" value="ECO:0007669"/>
    <property type="project" value="UniProtKB-KW"/>
</dbReference>
<accession>A0A9D1KGH0</accession>
<organism evidence="3 4">
    <name type="scientific">Candidatus Caccovicinus merdipullorum</name>
    <dbReference type="NCBI Taxonomy" id="2840724"/>
    <lineage>
        <taxon>Bacteria</taxon>
        <taxon>Bacillati</taxon>
        <taxon>Bacillota</taxon>
        <taxon>Clostridia</taxon>
        <taxon>Eubacteriales</taxon>
        <taxon>Candidatus Caccovicinus</taxon>
    </lineage>
</organism>
<evidence type="ECO:0000313" key="4">
    <source>
        <dbReference type="Proteomes" id="UP000886860"/>
    </source>
</evidence>
<reference evidence="3" key="2">
    <citation type="journal article" date="2021" name="PeerJ">
        <title>Extensive microbial diversity within the chicken gut microbiome revealed by metagenomics and culture.</title>
        <authorList>
            <person name="Gilroy R."/>
            <person name="Ravi A."/>
            <person name="Getino M."/>
            <person name="Pursley I."/>
            <person name="Horton D.L."/>
            <person name="Alikhan N.F."/>
            <person name="Baker D."/>
            <person name="Gharbi K."/>
            <person name="Hall N."/>
            <person name="Watson M."/>
            <person name="Adriaenssens E.M."/>
            <person name="Foster-Nyarko E."/>
            <person name="Jarju S."/>
            <person name="Secka A."/>
            <person name="Antonio M."/>
            <person name="Oren A."/>
            <person name="Chaudhuri R.R."/>
            <person name="La Ragione R."/>
            <person name="Hildebrand F."/>
            <person name="Pallen M.J."/>
        </authorList>
    </citation>
    <scope>NUCLEOTIDE SEQUENCE</scope>
    <source>
        <strain evidence="3">CHK123-3438</strain>
    </source>
</reference>
<dbReference type="AlphaFoldDB" id="A0A9D1KGH0"/>
<sequence length="113" mass="13188">MPKRIIKPYERGRCTEYRPLFLLGSYHFTHLPFPVSIPSLFPPFCFFERKLTVETLERVVKAAGAFAKIRDCIRVSLHTCRHFYAQSQLKNGCDLYTLSKLLGHKEKKGKQKI</sequence>
<name>A0A9D1KGH0_9FIRM</name>
<reference evidence="3" key="1">
    <citation type="submission" date="2020-10" db="EMBL/GenBank/DDBJ databases">
        <authorList>
            <person name="Gilroy R."/>
        </authorList>
    </citation>
    <scope>NUCLEOTIDE SEQUENCE</scope>
    <source>
        <strain evidence="3">CHK123-3438</strain>
    </source>
</reference>
<feature type="non-terminal residue" evidence="3">
    <location>
        <position position="113"/>
    </location>
</feature>
<dbReference type="InterPro" id="IPR013762">
    <property type="entry name" value="Integrase-like_cat_sf"/>
</dbReference>
<dbReference type="InterPro" id="IPR002104">
    <property type="entry name" value="Integrase_catalytic"/>
</dbReference>